<keyword evidence="3" id="KW-1185">Reference proteome</keyword>
<sequence length="692" mass="76920">MDNGTEVSEKTVIWRQQMAVIFDPKNGHSTNEVKVGTADDPTLISSDESHSSEDDGENDSQVVEESYSPTCPLAVRQEAGICICIKEFYRTDPQFEPIWSREDEAVEQEMRLLSKGIKRKIEPHEHGAEYGGLDFFNPENSELVFWTDDKEAFQLFSRAVREESKPLGGGSKFTEQLVDAYNRGQHVVCFLNLLESRKKTVNVTLEEYRELEERNAMALLAYAESEVAPWFPENGRLDWMFDACKRGVTINKIGNDREIVNKSNEPIDWEKAKIEFVDPDRLETARSKFVKGQTSSEMVNDVRLQRIIQLHLDGHTLIGKTKAEGNTSDTEDTYDEDSSTHSDEESGPANDMDSSEEEYSGNDDYEFGKPDIESWLEEQTNTGAYGSASVPQSTDWHSIRTGGKQGCKTWPKNMAIEAAFREFKFAGVPVSVKTRRFKKETSGTKLLRKVLQHIDEHYREVEAETRAKPRKNKNKSKSGEGTGDATADDDSNNGPKRKSPGESKFIKSIREMGREAEKLYNGAMGVGRRSTAYRDMLPSNAQVLASRFINPYGHLTGKLSGSLCVCRSSFLGDIPNQPEGISRDNRDDPADAEDEDQMDEAESAGKIPEDILNSAADAEDEDQMDEAESAGKIPEDSCSNAEDADDEGDTAAVNNVLPESSGDNNAKSIAMRCIPAPAGFKGHEEQPALCGG</sequence>
<name>A0A8H5S1G7_9HYPO</name>
<feature type="region of interest" description="Disordered" evidence="1">
    <location>
        <begin position="384"/>
        <end position="408"/>
    </location>
</feature>
<dbReference type="AlphaFoldDB" id="A0A8H5S1G7"/>
<dbReference type="OrthoDB" id="10647930at2759"/>
<evidence type="ECO:0000256" key="1">
    <source>
        <dbReference type="SAM" id="MobiDB-lite"/>
    </source>
</evidence>
<feature type="region of interest" description="Disordered" evidence="1">
    <location>
        <begin position="461"/>
        <end position="507"/>
    </location>
</feature>
<dbReference type="EMBL" id="JAAQRI010000060">
    <property type="protein sequence ID" value="KAF5643914.1"/>
    <property type="molecule type" value="Genomic_DNA"/>
</dbReference>
<feature type="compositionally biased region" description="Acidic residues" evidence="1">
    <location>
        <begin position="590"/>
        <end position="602"/>
    </location>
</feature>
<feature type="compositionally biased region" description="Polar residues" evidence="1">
    <location>
        <begin position="384"/>
        <end position="396"/>
    </location>
</feature>
<comment type="caution">
    <text evidence="2">The sequence shown here is derived from an EMBL/GenBank/DDBJ whole genome shotgun (WGS) entry which is preliminary data.</text>
</comment>
<feature type="region of interest" description="Disordered" evidence="1">
    <location>
        <begin position="25"/>
        <end position="65"/>
    </location>
</feature>
<dbReference type="GeneID" id="59301502"/>
<reference evidence="2 3" key="1">
    <citation type="submission" date="2020-05" db="EMBL/GenBank/DDBJ databases">
        <title>Identification and distribution of gene clusters putatively required for synthesis of sphingolipid metabolism inhibitors in phylogenetically diverse species of the filamentous fungus Fusarium.</title>
        <authorList>
            <person name="Kim H.-S."/>
            <person name="Busman M."/>
            <person name="Brown D.W."/>
            <person name="Divon H."/>
            <person name="Uhlig S."/>
            <person name="Proctor R.H."/>
        </authorList>
    </citation>
    <scope>NUCLEOTIDE SEQUENCE [LARGE SCALE GENOMIC DNA]</scope>
    <source>
        <strain evidence="2 3">NRRL 66243</strain>
    </source>
</reference>
<dbReference type="Proteomes" id="UP000530670">
    <property type="component" value="Unassembled WGS sequence"/>
</dbReference>
<gene>
    <name evidence="2" type="ORF">FTJAE_2984</name>
</gene>
<feature type="compositionally biased region" description="Acidic residues" evidence="1">
    <location>
        <begin position="353"/>
        <end position="365"/>
    </location>
</feature>
<proteinExistence type="predicted"/>
<dbReference type="RefSeq" id="XP_037209897.1">
    <property type="nucleotide sequence ID" value="XM_037349232.1"/>
</dbReference>
<evidence type="ECO:0000313" key="2">
    <source>
        <dbReference type="EMBL" id="KAF5643914.1"/>
    </source>
</evidence>
<organism evidence="2 3">
    <name type="scientific">Fusarium tjaetaba</name>
    <dbReference type="NCBI Taxonomy" id="1567544"/>
    <lineage>
        <taxon>Eukaryota</taxon>
        <taxon>Fungi</taxon>
        <taxon>Dikarya</taxon>
        <taxon>Ascomycota</taxon>
        <taxon>Pezizomycotina</taxon>
        <taxon>Sordariomycetes</taxon>
        <taxon>Hypocreomycetidae</taxon>
        <taxon>Hypocreales</taxon>
        <taxon>Nectriaceae</taxon>
        <taxon>Fusarium</taxon>
        <taxon>Fusarium fujikuroi species complex</taxon>
    </lineage>
</organism>
<accession>A0A8H5S1G7</accession>
<feature type="region of interest" description="Disordered" evidence="1">
    <location>
        <begin position="319"/>
        <end position="369"/>
    </location>
</feature>
<feature type="region of interest" description="Disordered" evidence="1">
    <location>
        <begin position="574"/>
        <end position="668"/>
    </location>
</feature>
<feature type="compositionally biased region" description="Acidic residues" evidence="1">
    <location>
        <begin position="617"/>
        <end position="628"/>
    </location>
</feature>
<evidence type="ECO:0000313" key="3">
    <source>
        <dbReference type="Proteomes" id="UP000530670"/>
    </source>
</evidence>
<feature type="compositionally biased region" description="Polar residues" evidence="1">
    <location>
        <begin position="657"/>
        <end position="667"/>
    </location>
</feature>
<protein>
    <submittedName>
        <fullName evidence="2">Uncharacterized protein</fullName>
    </submittedName>
</protein>